<dbReference type="AlphaFoldDB" id="A0AAD9H9X3"/>
<protein>
    <submittedName>
        <fullName evidence="1">Uncharacterized protein</fullName>
    </submittedName>
</protein>
<evidence type="ECO:0000313" key="1">
    <source>
        <dbReference type="EMBL" id="KAK2025156.1"/>
    </source>
</evidence>
<comment type="caution">
    <text evidence="1">The sequence shown here is derived from an EMBL/GenBank/DDBJ whole genome shotgun (WGS) entry which is preliminary data.</text>
</comment>
<sequence>MAARMNPTKANHLRRFGDMMPSAVATIILTWGRRHEFHQVDSAMTPVNVLLSGRPALNLVAVSIRESRASQPLQNRQLAAVAHRWCSKLAESSLLIHRCDVLCCSRRIKMGVGQLPNPFGGEQAKISHKPRITRSTNKPQALVLGTPERDVKSSEATDTFPRFPGLAVGFAIMHYSTHDIIEMCVQLTAYGGA</sequence>
<reference evidence="1" key="1">
    <citation type="submission" date="2021-06" db="EMBL/GenBank/DDBJ databases">
        <title>Comparative genomics, transcriptomics and evolutionary studies reveal genomic signatures of adaptation to plant cell wall in hemibiotrophic fungi.</title>
        <authorList>
            <consortium name="DOE Joint Genome Institute"/>
            <person name="Baroncelli R."/>
            <person name="Diaz J.F."/>
            <person name="Benocci T."/>
            <person name="Peng M."/>
            <person name="Battaglia E."/>
            <person name="Haridas S."/>
            <person name="Andreopoulos W."/>
            <person name="Labutti K."/>
            <person name="Pangilinan J."/>
            <person name="Floch G.L."/>
            <person name="Makela M.R."/>
            <person name="Henrissat B."/>
            <person name="Grigoriev I.V."/>
            <person name="Crouch J.A."/>
            <person name="De Vries R.P."/>
            <person name="Sukno S.A."/>
            <person name="Thon M.R."/>
        </authorList>
    </citation>
    <scope>NUCLEOTIDE SEQUENCE</scope>
    <source>
        <strain evidence="1">MAFF235873</strain>
    </source>
</reference>
<proteinExistence type="predicted"/>
<name>A0AAD9H9X3_9PEZI</name>
<dbReference type="Proteomes" id="UP001232148">
    <property type="component" value="Unassembled WGS sequence"/>
</dbReference>
<evidence type="ECO:0000313" key="2">
    <source>
        <dbReference type="Proteomes" id="UP001232148"/>
    </source>
</evidence>
<accession>A0AAD9H9X3</accession>
<gene>
    <name evidence="1" type="ORF">LX32DRAFT_68970</name>
</gene>
<organism evidence="1 2">
    <name type="scientific">Colletotrichum zoysiae</name>
    <dbReference type="NCBI Taxonomy" id="1216348"/>
    <lineage>
        <taxon>Eukaryota</taxon>
        <taxon>Fungi</taxon>
        <taxon>Dikarya</taxon>
        <taxon>Ascomycota</taxon>
        <taxon>Pezizomycotina</taxon>
        <taxon>Sordariomycetes</taxon>
        <taxon>Hypocreomycetidae</taxon>
        <taxon>Glomerellales</taxon>
        <taxon>Glomerellaceae</taxon>
        <taxon>Colletotrichum</taxon>
        <taxon>Colletotrichum graminicola species complex</taxon>
    </lineage>
</organism>
<keyword evidence="2" id="KW-1185">Reference proteome</keyword>
<dbReference type="EMBL" id="MU842944">
    <property type="protein sequence ID" value="KAK2025156.1"/>
    <property type="molecule type" value="Genomic_DNA"/>
</dbReference>